<feature type="non-terminal residue" evidence="1">
    <location>
        <position position="1"/>
    </location>
</feature>
<name>A0A383BQ47_9ZZZZ</name>
<dbReference type="EMBL" id="UINC01202450">
    <property type="protein sequence ID" value="SVE22257.1"/>
    <property type="molecule type" value="Genomic_DNA"/>
</dbReference>
<evidence type="ECO:0000313" key="1">
    <source>
        <dbReference type="EMBL" id="SVE22257.1"/>
    </source>
</evidence>
<reference evidence="1" key="1">
    <citation type="submission" date="2018-05" db="EMBL/GenBank/DDBJ databases">
        <authorList>
            <person name="Lanie J.A."/>
            <person name="Ng W.-L."/>
            <person name="Kazmierczak K.M."/>
            <person name="Andrzejewski T.M."/>
            <person name="Davidsen T.M."/>
            <person name="Wayne K.J."/>
            <person name="Tettelin H."/>
            <person name="Glass J.I."/>
            <person name="Rusch D."/>
            <person name="Podicherti R."/>
            <person name="Tsui H.-C.T."/>
            <person name="Winkler M.E."/>
        </authorList>
    </citation>
    <scope>NUCLEOTIDE SEQUENCE</scope>
</reference>
<gene>
    <name evidence="1" type="ORF">METZ01_LOCUS475111</name>
</gene>
<sequence>QPFGPVPVGGSHWRACVLVACAGTATLWSSPSYGGNGM</sequence>
<dbReference type="AlphaFoldDB" id="A0A383BQ47"/>
<accession>A0A383BQ47</accession>
<feature type="non-terminal residue" evidence="1">
    <location>
        <position position="38"/>
    </location>
</feature>
<proteinExistence type="predicted"/>
<organism evidence="1">
    <name type="scientific">marine metagenome</name>
    <dbReference type="NCBI Taxonomy" id="408172"/>
    <lineage>
        <taxon>unclassified sequences</taxon>
        <taxon>metagenomes</taxon>
        <taxon>ecological metagenomes</taxon>
    </lineage>
</organism>
<protein>
    <submittedName>
        <fullName evidence="1">Uncharacterized protein</fullName>
    </submittedName>
</protein>